<name>A0A193GLU2_9BORD</name>
<dbReference type="InterPro" id="IPR051907">
    <property type="entry name" value="DoxX-like_oxidoreductase"/>
</dbReference>
<feature type="transmembrane region" description="Helical" evidence="7">
    <location>
        <begin position="34"/>
        <end position="53"/>
    </location>
</feature>
<feature type="transmembrane region" description="Helical" evidence="7">
    <location>
        <begin position="60"/>
        <end position="79"/>
    </location>
</feature>
<comment type="subcellular location">
    <subcellularLocation>
        <location evidence="1">Cell membrane</location>
        <topology evidence="1">Multi-pass membrane protein</topology>
    </subcellularLocation>
</comment>
<evidence type="ECO:0000256" key="4">
    <source>
        <dbReference type="ARBA" id="ARBA00022692"/>
    </source>
</evidence>
<dbReference type="GO" id="GO:0005886">
    <property type="term" value="C:plasma membrane"/>
    <property type="evidence" value="ECO:0007669"/>
    <property type="project" value="UniProtKB-SubCell"/>
</dbReference>
<evidence type="ECO:0000256" key="2">
    <source>
        <dbReference type="ARBA" id="ARBA00006679"/>
    </source>
</evidence>
<sequence>MLLAALFLVAGVGKAIAPAGTIAYITAAGLPMPLLSYAAALLIELGGGTLLLLGYRTRLAAIVLGVFSIVSALVFHRAIGDPVQMTNFLKNLAIAGGMFMVALHGAGRYSMDYRSARGMKAVPAVG</sequence>
<keyword evidence="3" id="KW-1003">Cell membrane</keyword>
<evidence type="ECO:0000313" key="8">
    <source>
        <dbReference type="EMBL" id="ANN80244.1"/>
    </source>
</evidence>
<keyword evidence="5 7" id="KW-1133">Transmembrane helix</keyword>
<dbReference type="PANTHER" id="PTHR33452">
    <property type="entry name" value="OXIDOREDUCTASE CATD-RELATED"/>
    <property type="match status" value="1"/>
</dbReference>
<dbReference type="InterPro" id="IPR032808">
    <property type="entry name" value="DoxX"/>
</dbReference>
<evidence type="ECO:0000256" key="5">
    <source>
        <dbReference type="ARBA" id="ARBA00022989"/>
    </source>
</evidence>
<proteinExistence type="inferred from homology"/>
<evidence type="ECO:0000256" key="7">
    <source>
        <dbReference type="SAM" id="Phobius"/>
    </source>
</evidence>
<dbReference type="EMBL" id="CP016172">
    <property type="protein sequence ID" value="ANN80244.1"/>
    <property type="molecule type" value="Genomic_DNA"/>
</dbReference>
<dbReference type="AlphaFoldDB" id="A0A193GLU2"/>
<keyword evidence="6 7" id="KW-0472">Membrane</keyword>
<gene>
    <name evidence="8" type="ORF">BAU07_04805</name>
</gene>
<dbReference type="Pfam" id="PF07681">
    <property type="entry name" value="DoxX"/>
    <property type="match status" value="1"/>
</dbReference>
<keyword evidence="9" id="KW-1185">Reference proteome</keyword>
<dbReference type="STRING" id="463014.BAU07_04805"/>
<organism evidence="8 9">
    <name type="scientific">Bordetella flabilis</name>
    <dbReference type="NCBI Taxonomy" id="463014"/>
    <lineage>
        <taxon>Bacteria</taxon>
        <taxon>Pseudomonadati</taxon>
        <taxon>Pseudomonadota</taxon>
        <taxon>Betaproteobacteria</taxon>
        <taxon>Burkholderiales</taxon>
        <taxon>Alcaligenaceae</taxon>
        <taxon>Bordetella</taxon>
    </lineage>
</organism>
<evidence type="ECO:0000256" key="1">
    <source>
        <dbReference type="ARBA" id="ARBA00004651"/>
    </source>
</evidence>
<accession>A0A193GLU2</accession>
<reference evidence="8 9" key="1">
    <citation type="submission" date="2016-06" db="EMBL/GenBank/DDBJ databases">
        <title>Complete genome sequences of Bordetella bronchialis and Bordetella flabilis.</title>
        <authorList>
            <person name="LiPuma J.J."/>
            <person name="Spilker T."/>
        </authorList>
    </citation>
    <scope>NUCLEOTIDE SEQUENCE [LARGE SCALE GENOMIC DNA]</scope>
    <source>
        <strain evidence="8 9">AU10664</strain>
    </source>
</reference>
<comment type="similarity">
    <text evidence="2">Belongs to the DoxX family.</text>
</comment>
<dbReference type="Proteomes" id="UP000091926">
    <property type="component" value="Chromosome"/>
</dbReference>
<feature type="transmembrane region" description="Helical" evidence="7">
    <location>
        <begin position="91"/>
        <end position="111"/>
    </location>
</feature>
<dbReference type="KEGG" id="bfz:BAU07_04805"/>
<dbReference type="PANTHER" id="PTHR33452:SF1">
    <property type="entry name" value="INNER MEMBRANE PROTEIN YPHA-RELATED"/>
    <property type="match status" value="1"/>
</dbReference>
<evidence type="ECO:0000256" key="3">
    <source>
        <dbReference type="ARBA" id="ARBA00022475"/>
    </source>
</evidence>
<keyword evidence="4 7" id="KW-0812">Transmembrane</keyword>
<evidence type="ECO:0000256" key="6">
    <source>
        <dbReference type="ARBA" id="ARBA00023136"/>
    </source>
</evidence>
<protein>
    <submittedName>
        <fullName evidence="8">LysR family transcriptional regulator</fullName>
    </submittedName>
</protein>
<evidence type="ECO:0000313" key="9">
    <source>
        <dbReference type="Proteomes" id="UP000091926"/>
    </source>
</evidence>